<dbReference type="AlphaFoldDB" id="A0A6G8PW43"/>
<evidence type="ECO:0000313" key="5">
    <source>
        <dbReference type="EMBL" id="QIN78428.1"/>
    </source>
</evidence>
<gene>
    <name evidence="5" type="ORF">GBA65_07705</name>
</gene>
<evidence type="ECO:0000256" key="3">
    <source>
        <dbReference type="ARBA" id="ARBA00023163"/>
    </source>
</evidence>
<dbReference type="Proteomes" id="UP000502706">
    <property type="component" value="Chromosome"/>
</dbReference>
<dbReference type="KEGG" id="rmar:GBA65_07705"/>
<dbReference type="InterPro" id="IPR011991">
    <property type="entry name" value="ArsR-like_HTH"/>
</dbReference>
<name>A0A6G8PW43_9ACTN</name>
<accession>A0A6G8PW43</accession>
<proteinExistence type="predicted"/>
<dbReference type="PRINTS" id="PR00778">
    <property type="entry name" value="HTHARSR"/>
</dbReference>
<dbReference type="InterPro" id="IPR036388">
    <property type="entry name" value="WH-like_DNA-bd_sf"/>
</dbReference>
<keyword evidence="1" id="KW-0805">Transcription regulation</keyword>
<dbReference type="PANTHER" id="PTHR33154:SF18">
    <property type="entry name" value="ARSENICAL RESISTANCE OPERON REPRESSOR"/>
    <property type="match status" value="1"/>
</dbReference>
<keyword evidence="6" id="KW-1185">Reference proteome</keyword>
<evidence type="ECO:0000256" key="1">
    <source>
        <dbReference type="ARBA" id="ARBA00023015"/>
    </source>
</evidence>
<sequence length="119" mass="13491">MWRTDVARYSGKDLSDEAFEMLGERFKALAEPMRLRLIYALMDGERTVSELVQETGALQANVSKHLRMLLEEGIVGRRKQGLNAYYRIADPTIFELCDLMCGSIQDRLQANLGGFSRSS</sequence>
<evidence type="ECO:0000259" key="4">
    <source>
        <dbReference type="SMART" id="SM00418"/>
    </source>
</evidence>
<dbReference type="InterPro" id="IPR001845">
    <property type="entry name" value="HTH_ArsR_DNA-bd_dom"/>
</dbReference>
<dbReference type="NCBIfam" id="NF033788">
    <property type="entry name" value="HTH_metalloreg"/>
    <property type="match status" value="1"/>
</dbReference>
<dbReference type="InterPro" id="IPR051081">
    <property type="entry name" value="HTH_MetalResp_TranReg"/>
</dbReference>
<protein>
    <submittedName>
        <fullName evidence="5">Metalloregulator ArsR/SmtB family transcription factor</fullName>
    </submittedName>
</protein>
<reference evidence="5 6" key="1">
    <citation type="submission" date="2019-10" db="EMBL/GenBank/DDBJ databases">
        <title>Rubrobacter sp nov SCSIO 52915 isolated from a deep-sea sediment in the South China Sea.</title>
        <authorList>
            <person name="Chen R.W."/>
        </authorList>
    </citation>
    <scope>NUCLEOTIDE SEQUENCE [LARGE SCALE GENOMIC DNA]</scope>
    <source>
        <strain evidence="5 6">SCSIO 52915</strain>
    </source>
</reference>
<organism evidence="5 6">
    <name type="scientific">Rubrobacter marinus</name>
    <dbReference type="NCBI Taxonomy" id="2653852"/>
    <lineage>
        <taxon>Bacteria</taxon>
        <taxon>Bacillati</taxon>
        <taxon>Actinomycetota</taxon>
        <taxon>Rubrobacteria</taxon>
        <taxon>Rubrobacterales</taxon>
        <taxon>Rubrobacteraceae</taxon>
        <taxon>Rubrobacter</taxon>
    </lineage>
</organism>
<dbReference type="Pfam" id="PF01022">
    <property type="entry name" value="HTH_5"/>
    <property type="match status" value="1"/>
</dbReference>
<evidence type="ECO:0000256" key="2">
    <source>
        <dbReference type="ARBA" id="ARBA00023125"/>
    </source>
</evidence>
<dbReference type="GO" id="GO:0003700">
    <property type="term" value="F:DNA-binding transcription factor activity"/>
    <property type="evidence" value="ECO:0007669"/>
    <property type="project" value="InterPro"/>
</dbReference>
<dbReference type="GO" id="GO:0003677">
    <property type="term" value="F:DNA binding"/>
    <property type="evidence" value="ECO:0007669"/>
    <property type="project" value="UniProtKB-KW"/>
</dbReference>
<dbReference type="InterPro" id="IPR036390">
    <property type="entry name" value="WH_DNA-bd_sf"/>
</dbReference>
<dbReference type="CDD" id="cd00090">
    <property type="entry name" value="HTH_ARSR"/>
    <property type="match status" value="1"/>
</dbReference>
<keyword evidence="3" id="KW-0804">Transcription</keyword>
<dbReference type="SMART" id="SM00418">
    <property type="entry name" value="HTH_ARSR"/>
    <property type="match status" value="1"/>
</dbReference>
<dbReference type="SUPFAM" id="SSF46785">
    <property type="entry name" value="Winged helix' DNA-binding domain"/>
    <property type="match status" value="1"/>
</dbReference>
<dbReference type="PANTHER" id="PTHR33154">
    <property type="entry name" value="TRANSCRIPTIONAL REGULATOR, ARSR FAMILY"/>
    <property type="match status" value="1"/>
</dbReference>
<feature type="domain" description="HTH arsR-type" evidence="4">
    <location>
        <begin position="24"/>
        <end position="102"/>
    </location>
</feature>
<dbReference type="Gene3D" id="1.10.10.10">
    <property type="entry name" value="Winged helix-like DNA-binding domain superfamily/Winged helix DNA-binding domain"/>
    <property type="match status" value="1"/>
</dbReference>
<keyword evidence="2" id="KW-0238">DNA-binding</keyword>
<evidence type="ECO:0000313" key="6">
    <source>
        <dbReference type="Proteomes" id="UP000502706"/>
    </source>
</evidence>
<dbReference type="EMBL" id="CP045121">
    <property type="protein sequence ID" value="QIN78428.1"/>
    <property type="molecule type" value="Genomic_DNA"/>
</dbReference>